<dbReference type="RefSeq" id="WP_145710781.1">
    <property type="nucleotide sequence ID" value="NZ_BAAAFY010000001.1"/>
</dbReference>
<dbReference type="Proteomes" id="UP000316778">
    <property type="component" value="Unassembled WGS sequence"/>
</dbReference>
<reference evidence="2 3" key="1">
    <citation type="journal article" date="2013" name="Stand. Genomic Sci.">
        <title>Genomic Encyclopedia of Type Strains, Phase I: The one thousand microbial genomes (KMG-I) project.</title>
        <authorList>
            <person name="Kyrpides N.C."/>
            <person name="Woyke T."/>
            <person name="Eisen J.A."/>
            <person name="Garrity G."/>
            <person name="Lilburn T.G."/>
            <person name="Beck B.J."/>
            <person name="Whitman W.B."/>
            <person name="Hugenholtz P."/>
            <person name="Klenk H.P."/>
        </authorList>
    </citation>
    <scope>NUCLEOTIDE SEQUENCE [LARGE SCALE GENOMIC DNA]</scope>
    <source>
        <strain evidence="2 3">DSM 13484</strain>
    </source>
</reference>
<keyword evidence="3" id="KW-1185">Reference proteome</keyword>
<sequence>MNFIDEIEKKIPVIKSNDPDLKKFGAREHKYQFNPTLTESEIDAFEEKFRIRLPEDYKLFITQIGNGGAGPYYGIRPLDIRKGPSDFKLAKNNPVDLAREFAFTEAWNADWIDTFDWDENRPPDNLVDPYLDTALISGTIPICHYGHGNMYLLVVKGQEFSHIWFDGRADFSGIFPESLETGNKERITFSDWYLDWLNKA</sequence>
<dbReference type="SUPFAM" id="SSF160631">
    <property type="entry name" value="SMI1/KNR4-like"/>
    <property type="match status" value="1"/>
</dbReference>
<proteinExistence type="predicted"/>
<dbReference type="Gene3D" id="3.40.1580.10">
    <property type="entry name" value="SMI1/KNR4-like"/>
    <property type="match status" value="1"/>
</dbReference>
<organism evidence="2 3">
    <name type="scientific">Chitinophaga japonensis</name>
    <name type="common">Flexibacter japonensis</name>
    <dbReference type="NCBI Taxonomy" id="104662"/>
    <lineage>
        <taxon>Bacteria</taxon>
        <taxon>Pseudomonadati</taxon>
        <taxon>Bacteroidota</taxon>
        <taxon>Chitinophagia</taxon>
        <taxon>Chitinophagales</taxon>
        <taxon>Chitinophagaceae</taxon>
        <taxon>Chitinophaga</taxon>
    </lineage>
</organism>
<name>A0A562TED6_CHIJA</name>
<gene>
    <name evidence="2" type="ORF">LX66_1013</name>
</gene>
<feature type="domain" description="Knr4/Smi1-like" evidence="1">
    <location>
        <begin position="36"/>
        <end position="199"/>
    </location>
</feature>
<dbReference type="OrthoDB" id="1190024at2"/>
<dbReference type="Pfam" id="PF09346">
    <property type="entry name" value="SMI1_KNR4"/>
    <property type="match status" value="1"/>
</dbReference>
<accession>A0A562TED6</accession>
<evidence type="ECO:0000259" key="1">
    <source>
        <dbReference type="SMART" id="SM00860"/>
    </source>
</evidence>
<protein>
    <submittedName>
        <fullName evidence="2">SMI1/KNR4 family protein SUKH-1</fullName>
    </submittedName>
</protein>
<dbReference type="AlphaFoldDB" id="A0A562TED6"/>
<dbReference type="InterPro" id="IPR018958">
    <property type="entry name" value="Knr4/Smi1-like_dom"/>
</dbReference>
<dbReference type="SMART" id="SM00860">
    <property type="entry name" value="SMI1_KNR4"/>
    <property type="match status" value="1"/>
</dbReference>
<dbReference type="EMBL" id="VLLG01000002">
    <property type="protein sequence ID" value="TWI91638.1"/>
    <property type="molecule type" value="Genomic_DNA"/>
</dbReference>
<dbReference type="InterPro" id="IPR037883">
    <property type="entry name" value="Knr4/Smi1-like_sf"/>
</dbReference>
<evidence type="ECO:0000313" key="2">
    <source>
        <dbReference type="EMBL" id="TWI91638.1"/>
    </source>
</evidence>
<evidence type="ECO:0000313" key="3">
    <source>
        <dbReference type="Proteomes" id="UP000316778"/>
    </source>
</evidence>
<comment type="caution">
    <text evidence="2">The sequence shown here is derived from an EMBL/GenBank/DDBJ whole genome shotgun (WGS) entry which is preliminary data.</text>
</comment>